<protein>
    <submittedName>
        <fullName evidence="1">Uncharacterized protein</fullName>
    </submittedName>
</protein>
<dbReference type="OrthoDB" id="5290015at2759"/>
<gene>
    <name evidence="1" type="ORF">AJ79_09554</name>
</gene>
<comment type="caution">
    <text evidence="1">The sequence shown here is derived from an EMBL/GenBank/DDBJ whole genome shotgun (WGS) entry which is preliminary data.</text>
</comment>
<keyword evidence="2" id="KW-1185">Reference proteome</keyword>
<proteinExistence type="predicted"/>
<name>A0A2B7WIT1_9EURO</name>
<organism evidence="1 2">
    <name type="scientific">Helicocarpus griseus UAMH5409</name>
    <dbReference type="NCBI Taxonomy" id="1447875"/>
    <lineage>
        <taxon>Eukaryota</taxon>
        <taxon>Fungi</taxon>
        <taxon>Dikarya</taxon>
        <taxon>Ascomycota</taxon>
        <taxon>Pezizomycotina</taxon>
        <taxon>Eurotiomycetes</taxon>
        <taxon>Eurotiomycetidae</taxon>
        <taxon>Onygenales</taxon>
        <taxon>Ajellomycetaceae</taxon>
        <taxon>Helicocarpus</taxon>
    </lineage>
</organism>
<dbReference type="EMBL" id="PDNB01000277">
    <property type="protein sequence ID" value="PGG96536.1"/>
    <property type="molecule type" value="Genomic_DNA"/>
</dbReference>
<dbReference type="AlphaFoldDB" id="A0A2B7WIT1"/>
<sequence>MSATTNLAIIRRHGDYQFSEPPTTSADYSFVAASIYLSLELLHTPHVRQCLARQAVQYDQSLEQPGWYGRLQEDMTLSLNLVDSFLDAVSTTFPLVCIDETIPTIDWLADHPRGEWSGIFNPRAQAVCINARRVDDMVASATSPDSVNFRIFQFLFAHTFLHEVGGHMLITYLSGGRRPLTPPEMGHGLYGTEAGRALERVAFRGALEYYCDFNQDDHQPGIPHLLYENGTVQRISQAFIDGFTNGQIYFPYTMEGDVQDVNCFQPMGREVIINGLGLGPFTMSHSLTRGYRVRVDDIRRVLQDSRVRISAVS</sequence>
<evidence type="ECO:0000313" key="2">
    <source>
        <dbReference type="Proteomes" id="UP000223968"/>
    </source>
</evidence>
<accession>A0A2B7WIT1</accession>
<dbReference type="Proteomes" id="UP000223968">
    <property type="component" value="Unassembled WGS sequence"/>
</dbReference>
<reference evidence="1 2" key="1">
    <citation type="submission" date="2017-10" db="EMBL/GenBank/DDBJ databases">
        <title>Comparative genomics in systemic dimorphic fungi from Ajellomycetaceae.</title>
        <authorList>
            <person name="Munoz J.F."/>
            <person name="Mcewen J.G."/>
            <person name="Clay O.K."/>
            <person name="Cuomo C.A."/>
        </authorList>
    </citation>
    <scope>NUCLEOTIDE SEQUENCE [LARGE SCALE GENOMIC DNA]</scope>
    <source>
        <strain evidence="1 2">UAMH5409</strain>
    </source>
</reference>
<evidence type="ECO:0000313" key="1">
    <source>
        <dbReference type="EMBL" id="PGG96536.1"/>
    </source>
</evidence>